<organism evidence="10 11">
    <name type="scientific">Oxalicibacterium faecigallinarum</name>
    <dbReference type="NCBI Taxonomy" id="573741"/>
    <lineage>
        <taxon>Bacteria</taxon>
        <taxon>Pseudomonadati</taxon>
        <taxon>Pseudomonadota</taxon>
        <taxon>Betaproteobacteria</taxon>
        <taxon>Burkholderiales</taxon>
        <taxon>Oxalobacteraceae</taxon>
        <taxon>Oxalicibacterium</taxon>
    </lineage>
</organism>
<dbReference type="InterPro" id="IPR057335">
    <property type="entry name" value="Beta-barrel_SelB"/>
</dbReference>
<dbReference type="Proteomes" id="UP000642180">
    <property type="component" value="Unassembled WGS sequence"/>
</dbReference>
<dbReference type="InterPro" id="IPR050055">
    <property type="entry name" value="EF-Tu_GTPase"/>
</dbReference>
<dbReference type="InterPro" id="IPR004535">
    <property type="entry name" value="Transl_elong_SelB"/>
</dbReference>
<dbReference type="Pfam" id="PF25461">
    <property type="entry name" value="Beta-barrel_SelB"/>
    <property type="match status" value="1"/>
</dbReference>
<comment type="function">
    <text evidence="7">Translation factor necessary for the incorporation of selenocysteine into proteins. It probably replaces EF-Tu for the insertion of selenocysteine directed by the UGA codon. SelB binds GTP and GDP.</text>
</comment>
<dbReference type="Pfam" id="PF09107">
    <property type="entry name" value="WHD_3rd_SelB"/>
    <property type="match status" value="1"/>
</dbReference>
<evidence type="ECO:0000256" key="5">
    <source>
        <dbReference type="ARBA" id="ARBA00022917"/>
    </source>
</evidence>
<feature type="domain" description="Tr-type G" evidence="9">
    <location>
        <begin position="1"/>
        <end position="170"/>
    </location>
</feature>
<reference evidence="11" key="1">
    <citation type="journal article" date="2019" name="Int. J. Syst. Evol. Microbiol.">
        <title>The Global Catalogue of Microorganisms (GCM) 10K type strain sequencing project: providing services to taxonomists for standard genome sequencing and annotation.</title>
        <authorList>
            <consortium name="The Broad Institute Genomics Platform"/>
            <consortium name="The Broad Institute Genome Sequencing Center for Infectious Disease"/>
            <person name="Wu L."/>
            <person name="Ma J."/>
        </authorList>
    </citation>
    <scope>NUCLEOTIDE SEQUENCE [LARGE SCALE GENOMIC DNA]</scope>
    <source>
        <strain evidence="11">CCM 2767</strain>
    </source>
</reference>
<dbReference type="GO" id="GO:0003723">
    <property type="term" value="F:RNA binding"/>
    <property type="evidence" value="ECO:0007669"/>
    <property type="project" value="InterPro"/>
</dbReference>
<dbReference type="GO" id="GO:0003746">
    <property type="term" value="F:translation elongation factor activity"/>
    <property type="evidence" value="ECO:0007669"/>
    <property type="project" value="InterPro"/>
</dbReference>
<dbReference type="InterPro" id="IPR031157">
    <property type="entry name" value="G_TR_CS"/>
</dbReference>
<dbReference type="Gene3D" id="1.10.10.10">
    <property type="entry name" value="Winged helix-like DNA-binding domain superfamily/Winged helix DNA-binding domain"/>
    <property type="match status" value="3"/>
</dbReference>
<dbReference type="InterPro" id="IPR009001">
    <property type="entry name" value="Transl_elong_EF1A/Init_IF2_C"/>
</dbReference>
<dbReference type="Pfam" id="PF21214">
    <property type="entry name" value="WHD_2nd_SelB_bact"/>
    <property type="match status" value="1"/>
</dbReference>
<evidence type="ECO:0000256" key="8">
    <source>
        <dbReference type="ARBA" id="ARBA00031615"/>
    </source>
</evidence>
<name>A0A8J3AUF6_9BURK</name>
<accession>A0A8J3AUF6</accession>
<dbReference type="RefSeq" id="WP_188379895.1">
    <property type="nucleotide sequence ID" value="NZ_BMDI01000001.1"/>
</dbReference>
<dbReference type="InterPro" id="IPR009000">
    <property type="entry name" value="Transl_B-barrel_sf"/>
</dbReference>
<dbReference type="NCBIfam" id="TIGR00475">
    <property type="entry name" value="selB"/>
    <property type="match status" value="1"/>
</dbReference>
<evidence type="ECO:0000256" key="4">
    <source>
        <dbReference type="ARBA" id="ARBA00022741"/>
    </source>
</evidence>
<evidence type="ECO:0000256" key="3">
    <source>
        <dbReference type="ARBA" id="ARBA00022490"/>
    </source>
</evidence>
<dbReference type="InterPro" id="IPR015191">
    <property type="entry name" value="SelB_WHD4"/>
</dbReference>
<dbReference type="CDD" id="cd04171">
    <property type="entry name" value="SelB"/>
    <property type="match status" value="1"/>
</dbReference>
<dbReference type="InterPro" id="IPR048931">
    <property type="entry name" value="WHD_2nd_SelB_bact"/>
</dbReference>
<keyword evidence="4" id="KW-0547">Nucleotide-binding</keyword>
<dbReference type="Gene3D" id="3.40.50.300">
    <property type="entry name" value="P-loop containing nucleotide triphosphate hydrolases"/>
    <property type="match status" value="1"/>
</dbReference>
<dbReference type="GO" id="GO:0001514">
    <property type="term" value="P:selenocysteine incorporation"/>
    <property type="evidence" value="ECO:0007669"/>
    <property type="project" value="InterPro"/>
</dbReference>
<evidence type="ECO:0000256" key="1">
    <source>
        <dbReference type="ARBA" id="ARBA00004496"/>
    </source>
</evidence>
<keyword evidence="5" id="KW-0648">Protein biosynthesis</keyword>
<evidence type="ECO:0000259" key="9">
    <source>
        <dbReference type="PROSITE" id="PS51722"/>
    </source>
</evidence>
<dbReference type="CDD" id="cd15491">
    <property type="entry name" value="selB_III"/>
    <property type="match status" value="1"/>
</dbReference>
<dbReference type="Pfam" id="PF03144">
    <property type="entry name" value="GTP_EFTU_D2"/>
    <property type="match status" value="1"/>
</dbReference>
<gene>
    <name evidence="10" type="primary">selB</name>
    <name evidence="10" type="ORF">GCM10008066_07060</name>
</gene>
<dbReference type="Pfam" id="PF09106">
    <property type="entry name" value="WHD_2nd_SelB"/>
    <property type="match status" value="1"/>
</dbReference>
<dbReference type="InterPro" id="IPR027417">
    <property type="entry name" value="P-loop_NTPase"/>
</dbReference>
<dbReference type="SUPFAM" id="SSF50465">
    <property type="entry name" value="EF-Tu/eEF-1alpha/eIF2-gamma C-terminal domain"/>
    <property type="match status" value="1"/>
</dbReference>
<dbReference type="PROSITE" id="PS00301">
    <property type="entry name" value="G_TR_1"/>
    <property type="match status" value="1"/>
</dbReference>
<evidence type="ECO:0000256" key="6">
    <source>
        <dbReference type="ARBA" id="ARBA00023134"/>
    </source>
</evidence>
<dbReference type="SUPFAM" id="SSF46785">
    <property type="entry name" value="Winged helix' DNA-binding domain"/>
    <property type="match status" value="3"/>
</dbReference>
<dbReference type="AlphaFoldDB" id="A0A8J3AUF6"/>
<dbReference type="Pfam" id="PF00009">
    <property type="entry name" value="GTP_EFTU"/>
    <property type="match status" value="1"/>
</dbReference>
<dbReference type="GO" id="GO:0005525">
    <property type="term" value="F:GTP binding"/>
    <property type="evidence" value="ECO:0007669"/>
    <property type="project" value="UniProtKB-KW"/>
</dbReference>
<comment type="subcellular location">
    <subcellularLocation>
        <location evidence="1">Cytoplasm</location>
    </subcellularLocation>
</comment>
<proteinExistence type="predicted"/>
<dbReference type="InterPro" id="IPR015190">
    <property type="entry name" value="Elong_fac_SelB-wing-hlx_typ-2"/>
</dbReference>
<dbReference type="PANTHER" id="PTHR43721:SF22">
    <property type="entry name" value="ELONGATION FACTOR TU, MITOCHONDRIAL"/>
    <property type="match status" value="1"/>
</dbReference>
<dbReference type="InterPro" id="IPR036390">
    <property type="entry name" value="WH_DNA-bd_sf"/>
</dbReference>
<dbReference type="InterPro" id="IPR000795">
    <property type="entry name" value="T_Tr_GTP-bd_dom"/>
</dbReference>
<evidence type="ECO:0000313" key="11">
    <source>
        <dbReference type="Proteomes" id="UP000642180"/>
    </source>
</evidence>
<dbReference type="Gene3D" id="2.40.30.10">
    <property type="entry name" value="Translation factors"/>
    <property type="match status" value="2"/>
</dbReference>
<evidence type="ECO:0000313" key="10">
    <source>
        <dbReference type="EMBL" id="GGI17057.1"/>
    </source>
</evidence>
<dbReference type="SUPFAM" id="SSF52540">
    <property type="entry name" value="P-loop containing nucleoside triphosphate hydrolases"/>
    <property type="match status" value="1"/>
</dbReference>
<keyword evidence="6" id="KW-0342">GTP-binding</keyword>
<dbReference type="GO" id="GO:0005737">
    <property type="term" value="C:cytoplasm"/>
    <property type="evidence" value="ECO:0007669"/>
    <property type="project" value="UniProtKB-SubCell"/>
</dbReference>
<evidence type="ECO:0000256" key="2">
    <source>
        <dbReference type="ARBA" id="ARBA00015953"/>
    </source>
</evidence>
<sequence length="636" mass="69462">MIVGTAGHIDHGKTALVRALTGIDGDRLPEEKKRGITIELGYAYLPTDQGGMIGFVDMPGHEKLVRTMVAGASGIDFGLLLVAADDGIMPQTIEHLTVLSLLGVQRGAAILTKIDKADTALREERIRQVTDLLALHGLEDYPVLPASAISGEGIDAVRNLLLTQVQVTNVTAPTHAAFRMGLDRVFTLDGVGTVVAGSIGEGSVHIGDALCLAHDPDHSYRVRSLHVHNHAVEQANAGQRCAIGLVGLDRSKVERGQILCDPAIAQSSQRMDVWLQVAATEANVLRSGTQVHLHLATQDCMASVAILGQASLAPGESGLVQLVLQQAMHAWQGDRFILRDASATRTIAGGKVLDTQAPARYRQTEERLRFLKSQEQDDPAVRFAGSLASSAFGIHGGDWLRSAGLKDWPFDPASLTDAVTDEKNQWIIAQARLSESQSAIVQTLEAFHARFPEDIGPDRQRVRRLAIPRMPDALWQRLVQRLVTHKVVQERNGFVHLPAHGVQLLAAEKIVSEKTLPLLREGRFDPPWVRDIASSSNLPETQVRHVMIRMAKAGEVYQIVKDLYYHPDVVQQLADLAKQIGATDGKVTAARYRDATGLGRKRAIQILEFFDRIGFLRRVGDEHLLRPGSILFQKQG</sequence>
<protein>
    <recommendedName>
        <fullName evidence="2">Selenocysteine-specific elongation factor</fullName>
    </recommendedName>
    <alternativeName>
        <fullName evidence="8">SelB translation factor</fullName>
    </alternativeName>
</protein>
<dbReference type="GO" id="GO:0003924">
    <property type="term" value="F:GTPase activity"/>
    <property type="evidence" value="ECO:0007669"/>
    <property type="project" value="InterPro"/>
</dbReference>
<dbReference type="SUPFAM" id="SSF50447">
    <property type="entry name" value="Translation proteins"/>
    <property type="match status" value="1"/>
</dbReference>
<dbReference type="PROSITE" id="PS51722">
    <property type="entry name" value="G_TR_2"/>
    <property type="match status" value="1"/>
</dbReference>
<keyword evidence="11" id="KW-1185">Reference proteome</keyword>
<dbReference type="InterPro" id="IPR004161">
    <property type="entry name" value="EFTu-like_2"/>
</dbReference>
<evidence type="ECO:0000256" key="7">
    <source>
        <dbReference type="ARBA" id="ARBA00025526"/>
    </source>
</evidence>
<keyword evidence="3" id="KW-0963">Cytoplasm</keyword>
<dbReference type="PANTHER" id="PTHR43721">
    <property type="entry name" value="ELONGATION FACTOR TU-RELATED"/>
    <property type="match status" value="1"/>
</dbReference>
<comment type="caution">
    <text evidence="10">The sequence shown here is derived from an EMBL/GenBank/DDBJ whole genome shotgun (WGS) entry which is preliminary data.</text>
</comment>
<dbReference type="InterPro" id="IPR036388">
    <property type="entry name" value="WH-like_DNA-bd_sf"/>
</dbReference>
<dbReference type="EMBL" id="BMDI01000001">
    <property type="protein sequence ID" value="GGI17057.1"/>
    <property type="molecule type" value="Genomic_DNA"/>
</dbReference>